<dbReference type="Proteomes" id="UP000008367">
    <property type="component" value="Unassembled WGS sequence"/>
</dbReference>
<sequence>MAPPRDGHFAPL</sequence>
<evidence type="ECO:0000313" key="2">
    <source>
        <dbReference type="Proteomes" id="UP000008367"/>
    </source>
</evidence>
<accession>A0A454CW05</accession>
<dbReference type="EMBL" id="AJSR01001589">
    <property type="protein sequence ID" value="EKM30578.1"/>
    <property type="molecule type" value="Genomic_DNA"/>
</dbReference>
<proteinExistence type="predicted"/>
<evidence type="ECO:0000313" key="1">
    <source>
        <dbReference type="EMBL" id="EKM30578.1"/>
    </source>
</evidence>
<gene>
    <name evidence="1" type="ORF">VCHENC02_3699</name>
</gene>
<organism evidence="1 2">
    <name type="scientific">Vibrio harveyi</name>
    <name type="common">Beneckea harveyi</name>
    <dbReference type="NCBI Taxonomy" id="669"/>
    <lineage>
        <taxon>Bacteria</taxon>
        <taxon>Pseudomonadati</taxon>
        <taxon>Pseudomonadota</taxon>
        <taxon>Gammaproteobacteria</taxon>
        <taxon>Vibrionales</taxon>
        <taxon>Vibrionaceae</taxon>
        <taxon>Vibrio</taxon>
    </lineage>
</organism>
<name>A0A454CW05_VIBHA</name>
<reference evidence="1 2" key="1">
    <citation type="submission" date="2012-10" db="EMBL/GenBank/DDBJ databases">
        <title>Genome sequence of Vibrio Cholerae HENC-02.</title>
        <authorList>
            <person name="Eppinger M."/>
            <person name="Hasan N.A."/>
            <person name="Sengamalay N."/>
            <person name="Hine E."/>
            <person name="Su Q."/>
            <person name="Daugherty S.C."/>
            <person name="Young S."/>
            <person name="Sadzewicz L."/>
            <person name="Tallon L."/>
            <person name="Cebula T.A."/>
            <person name="Ravel J."/>
            <person name="Colwell R.R."/>
        </authorList>
    </citation>
    <scope>NUCLEOTIDE SEQUENCE [LARGE SCALE GENOMIC DNA]</scope>
    <source>
        <strain evidence="1 2">HENC-02</strain>
    </source>
</reference>
<comment type="caution">
    <text evidence="1">The sequence shown here is derived from an EMBL/GenBank/DDBJ whole genome shotgun (WGS) entry which is preliminary data.</text>
</comment>
<feature type="non-terminal residue" evidence="1">
    <location>
        <position position="1"/>
    </location>
</feature>
<protein>
    <submittedName>
        <fullName evidence="1">Uncharacterized protein</fullName>
    </submittedName>
</protein>